<proteinExistence type="inferred from homology"/>
<keyword evidence="4" id="KW-1185">Reference proteome</keyword>
<evidence type="ECO:0000313" key="3">
    <source>
        <dbReference type="EMBL" id="KAG2234055.1"/>
    </source>
</evidence>
<dbReference type="PANTHER" id="PTHR12821:SF0">
    <property type="entry name" value="BYSTIN"/>
    <property type="match status" value="1"/>
</dbReference>
<dbReference type="PANTHER" id="PTHR12821">
    <property type="entry name" value="BYSTIN"/>
    <property type="match status" value="1"/>
</dbReference>
<organism evidence="3 4">
    <name type="scientific">Thamnidium elegans</name>
    <dbReference type="NCBI Taxonomy" id="101142"/>
    <lineage>
        <taxon>Eukaryota</taxon>
        <taxon>Fungi</taxon>
        <taxon>Fungi incertae sedis</taxon>
        <taxon>Mucoromycota</taxon>
        <taxon>Mucoromycotina</taxon>
        <taxon>Mucoromycetes</taxon>
        <taxon>Mucorales</taxon>
        <taxon>Mucorineae</taxon>
        <taxon>Mucoraceae</taxon>
        <taxon>Thamnidium</taxon>
    </lineage>
</organism>
<dbReference type="GO" id="GO:0005737">
    <property type="term" value="C:cytoplasm"/>
    <property type="evidence" value="ECO:0007669"/>
    <property type="project" value="TreeGrafter"/>
</dbReference>
<dbReference type="AlphaFoldDB" id="A0A8H7SPX9"/>
<dbReference type="GO" id="GO:0030688">
    <property type="term" value="C:preribosome, small subunit precursor"/>
    <property type="evidence" value="ECO:0007669"/>
    <property type="project" value="TreeGrafter"/>
</dbReference>
<dbReference type="GO" id="GO:0006364">
    <property type="term" value="P:rRNA processing"/>
    <property type="evidence" value="ECO:0007669"/>
    <property type="project" value="TreeGrafter"/>
</dbReference>
<dbReference type="InterPro" id="IPR007955">
    <property type="entry name" value="Bystin"/>
</dbReference>
<evidence type="ECO:0000256" key="2">
    <source>
        <dbReference type="SAM" id="MobiDB-lite"/>
    </source>
</evidence>
<dbReference type="Pfam" id="PF05291">
    <property type="entry name" value="Bystin"/>
    <property type="match status" value="1"/>
</dbReference>
<comment type="similarity">
    <text evidence="1">Belongs to the bystin family.</text>
</comment>
<name>A0A8H7SPX9_9FUNG</name>
<dbReference type="Proteomes" id="UP000613177">
    <property type="component" value="Unassembled WGS sequence"/>
</dbReference>
<dbReference type="GO" id="GO:0030515">
    <property type="term" value="F:snoRNA binding"/>
    <property type="evidence" value="ECO:0007669"/>
    <property type="project" value="TreeGrafter"/>
</dbReference>
<dbReference type="EMBL" id="JAEPRE010000062">
    <property type="protein sequence ID" value="KAG2234055.1"/>
    <property type="molecule type" value="Genomic_DNA"/>
</dbReference>
<dbReference type="GO" id="GO:0005730">
    <property type="term" value="C:nucleolus"/>
    <property type="evidence" value="ECO:0007669"/>
    <property type="project" value="TreeGrafter"/>
</dbReference>
<feature type="region of interest" description="Disordered" evidence="2">
    <location>
        <begin position="367"/>
        <end position="388"/>
    </location>
</feature>
<comment type="caution">
    <text evidence="3">The sequence shown here is derived from an EMBL/GenBank/DDBJ whole genome shotgun (WGS) entry which is preliminary data.</text>
</comment>
<accession>A0A8H7SPX9</accession>
<sequence length="388" mass="44297">MGKNKISSARSRLFSPWQLSDTDTKNKYNHQFDLYVKNGDFEKASIMDQGTQDCLLLLSENILPQLSLEDQAMHNIFFDPTQVQPLITLQQAVAEKEVPSPGSEPSLCSSDSQVRQVYTRIGEYLARYQSGKLPKAFKIIPSLPNWDDILLLTKPHLWSPYATYEATKVFTTTVKATQTKQFFQLVLLHNLRHNLTKNNQTRLDMPLYLSLQKSLKKAPALFLKGLLIPLCESKACTVLEASVLARVIVQSQFPVLQSATALLNLSELSFTLPIGILVLVFLEKKQALPYRVVDTLVLKYFSQKQELGSRMVMPHVWFQALYTFVKSYGMELVPMQKRKLLDLIQNIQQHEMSRHIEKAIAINETDDFDTEESDESLSDDNDDTMMDE</sequence>
<reference evidence="3" key="1">
    <citation type="submission" date="2021-01" db="EMBL/GenBank/DDBJ databases">
        <title>Metabolic potential, ecology and presence of endohyphal bacteria is reflected in genomic diversity of Mucoromycotina.</title>
        <authorList>
            <person name="Muszewska A."/>
            <person name="Okrasinska A."/>
            <person name="Steczkiewicz K."/>
            <person name="Drgas O."/>
            <person name="Orlowska M."/>
            <person name="Perlinska-Lenart U."/>
            <person name="Aleksandrzak-Piekarczyk T."/>
            <person name="Szatraj K."/>
            <person name="Zielenkiewicz U."/>
            <person name="Pilsyk S."/>
            <person name="Malc E."/>
            <person name="Mieczkowski P."/>
            <person name="Kruszewska J.S."/>
            <person name="Biernat P."/>
            <person name="Pawlowska J."/>
        </authorList>
    </citation>
    <scope>NUCLEOTIDE SEQUENCE</scope>
    <source>
        <strain evidence="3">WA0000018081</strain>
    </source>
</reference>
<gene>
    <name evidence="3" type="ORF">INT48_006200</name>
</gene>
<evidence type="ECO:0008006" key="5">
    <source>
        <dbReference type="Google" id="ProtNLM"/>
    </source>
</evidence>
<protein>
    <recommendedName>
        <fullName evidence="5">Bystin</fullName>
    </recommendedName>
</protein>
<evidence type="ECO:0000313" key="4">
    <source>
        <dbReference type="Proteomes" id="UP000613177"/>
    </source>
</evidence>
<evidence type="ECO:0000256" key="1">
    <source>
        <dbReference type="ARBA" id="ARBA00007114"/>
    </source>
</evidence>